<dbReference type="Gene3D" id="1.20.58.900">
    <property type="match status" value="1"/>
</dbReference>
<dbReference type="InterPro" id="IPR037213">
    <property type="entry name" value="Run_dom_sf"/>
</dbReference>
<dbReference type="InterPro" id="IPR004012">
    <property type="entry name" value="Run_dom"/>
</dbReference>
<accession>A0A4Z2F183</accession>
<organism evidence="2 3">
    <name type="scientific">Liparis tanakae</name>
    <name type="common">Tanaka's snailfish</name>
    <dbReference type="NCBI Taxonomy" id="230148"/>
    <lineage>
        <taxon>Eukaryota</taxon>
        <taxon>Metazoa</taxon>
        <taxon>Chordata</taxon>
        <taxon>Craniata</taxon>
        <taxon>Vertebrata</taxon>
        <taxon>Euteleostomi</taxon>
        <taxon>Actinopterygii</taxon>
        <taxon>Neopterygii</taxon>
        <taxon>Teleostei</taxon>
        <taxon>Neoteleostei</taxon>
        <taxon>Acanthomorphata</taxon>
        <taxon>Eupercaria</taxon>
        <taxon>Perciformes</taxon>
        <taxon>Cottioidei</taxon>
        <taxon>Cottales</taxon>
        <taxon>Liparidae</taxon>
        <taxon>Liparis</taxon>
    </lineage>
</organism>
<dbReference type="Proteomes" id="UP000314294">
    <property type="component" value="Unassembled WGS sequence"/>
</dbReference>
<dbReference type="AlphaFoldDB" id="A0A4Z2F183"/>
<gene>
    <name evidence="2" type="primary">SGSM1_1</name>
    <name evidence="2" type="ORF">EYF80_054868</name>
</gene>
<dbReference type="Pfam" id="PF02759">
    <property type="entry name" value="RUN"/>
    <property type="match status" value="1"/>
</dbReference>
<dbReference type="SUPFAM" id="SSF140741">
    <property type="entry name" value="RUN domain-like"/>
    <property type="match status" value="1"/>
</dbReference>
<evidence type="ECO:0000313" key="3">
    <source>
        <dbReference type="Proteomes" id="UP000314294"/>
    </source>
</evidence>
<evidence type="ECO:0000313" key="2">
    <source>
        <dbReference type="EMBL" id="TNN34966.1"/>
    </source>
</evidence>
<comment type="caution">
    <text evidence="2">The sequence shown here is derived from an EMBL/GenBank/DDBJ whole genome shotgun (WGS) entry which is preliminary data.</text>
</comment>
<dbReference type="EMBL" id="SRLO01001857">
    <property type="protein sequence ID" value="TNN34966.1"/>
    <property type="molecule type" value="Genomic_DNA"/>
</dbReference>
<sequence>METMVAAVLIRHDGISEAPVAAVEACVLHGLKRRAAGFLRSNKIAALFMKVGKSFVPAEELCRKAQQLEQIVQTKRSQSLQSQDGLRKMPRLPSLAPQGGKNMWIRTALFEKVLDKIVLFLVENGSKYYEKEAVLMDPVDGPILASLLGTWTVCSGIHKDEDRRSLLDGPVC</sequence>
<dbReference type="SMART" id="SM00593">
    <property type="entry name" value="RUN"/>
    <property type="match status" value="1"/>
</dbReference>
<reference evidence="2 3" key="1">
    <citation type="submission" date="2019-03" db="EMBL/GenBank/DDBJ databases">
        <title>First draft genome of Liparis tanakae, snailfish: a comprehensive survey of snailfish specific genes.</title>
        <authorList>
            <person name="Kim W."/>
            <person name="Song I."/>
            <person name="Jeong J.-H."/>
            <person name="Kim D."/>
            <person name="Kim S."/>
            <person name="Ryu S."/>
            <person name="Song J.Y."/>
            <person name="Lee S.K."/>
        </authorList>
    </citation>
    <scope>NUCLEOTIDE SEQUENCE [LARGE SCALE GENOMIC DNA]</scope>
    <source>
        <tissue evidence="2">Muscle</tissue>
    </source>
</reference>
<proteinExistence type="predicted"/>
<keyword evidence="3" id="KW-1185">Reference proteome</keyword>
<feature type="domain" description="RUN" evidence="1">
    <location>
        <begin position="10"/>
        <end position="164"/>
    </location>
</feature>
<name>A0A4Z2F183_9TELE</name>
<protein>
    <submittedName>
        <fullName evidence="2">Small G protein signaling modulator 1</fullName>
    </submittedName>
</protein>
<dbReference type="OrthoDB" id="10264062at2759"/>
<dbReference type="PROSITE" id="PS50826">
    <property type="entry name" value="RUN"/>
    <property type="match status" value="1"/>
</dbReference>
<evidence type="ECO:0000259" key="1">
    <source>
        <dbReference type="PROSITE" id="PS50826"/>
    </source>
</evidence>